<protein>
    <recommendedName>
        <fullName evidence="2">LTD domain-containing protein</fullName>
    </recommendedName>
</protein>
<name>A0ABQ5MY93_9MICC</name>
<feature type="signal peptide" evidence="1">
    <location>
        <begin position="1"/>
        <end position="30"/>
    </location>
</feature>
<evidence type="ECO:0000313" key="4">
    <source>
        <dbReference type="Proteomes" id="UP001209654"/>
    </source>
</evidence>
<dbReference type="SUPFAM" id="SSF56219">
    <property type="entry name" value="DNase I-like"/>
    <property type="match status" value="1"/>
</dbReference>
<proteinExistence type="predicted"/>
<dbReference type="PROSITE" id="PS51841">
    <property type="entry name" value="LTD"/>
    <property type="match status" value="1"/>
</dbReference>
<sequence>MTRNTWKPAACGAIAAGVLASGFAALPATAAPAASAAQAAAGAVVINEAYVNGGSANAPYTHKFVELFNPGDAPVTLDGMSLQYRSSGGTSAPTGVVALKGTIPANGYFLVQGGSNGGTGAALPEADQASGALNPSGSSGTIVLAGQATALTGLATGSVLDDERVVDLLGYGSSNTFETAAAASPNGTMNPLSMNRSGGVDSDNNAADFALSDAVTPVASDGTAPEPQPEPEAPALRTIAEIQGTSNVSPLAGDTVAARGVVTAAYPSGGFNGYYLQTPGTGGEQDPTARTASDGIFVYSPATVDDVAIGDYVEVTGKVGEHYGMTQLSVDDGGLAQLAQPAEAVKAAAVAWPATDAEREKLEGMLLRPEGAFTVTDNYSLNQYGEVGLAAGEKPLVQPTAVGAYGSDAFWAETEKNAALAVTLDDGATTNFLGSDRNKDIPLPYLSPEDPVRIGSSADFTGDVILDYRFDLWRFQPVGELTGDDRAGLQPASFSNTRTAAPEEVGGNVSIASFNVLNYFTTTGDQLAGCAAYTDREGNPVSARNCDARGAYDAENLERQEAKIVAAINALDADVVALEEIENSAKFGKDRDAALATLTAALNEALAAEGEPAEWDYVRSPGELPALADEDFIRTAFIYKKDAVQTIDESVIHNDTDAFANARKPLAQTFKVKHGGAGTKFIVVANHFKSKGSGGATGENADHGQGAWNAARTAQAESLVAFADGLQEQFSTDKVFLTGDFNSYAQEDPIRVLREAGYIDQGEKTGEHTYSFDGMVGSLDHIFASPSADAAVAGADVWNINSVESVALEYSRYNYNATNFYAPDAYRASDHDPLIVGLDLPTAKAEAHSR</sequence>
<dbReference type="InterPro" id="IPR005135">
    <property type="entry name" value="Endo/exonuclease/phosphatase"/>
</dbReference>
<evidence type="ECO:0000259" key="2">
    <source>
        <dbReference type="PROSITE" id="PS51841"/>
    </source>
</evidence>
<dbReference type="Proteomes" id="UP001209654">
    <property type="component" value="Unassembled WGS sequence"/>
</dbReference>
<dbReference type="Pfam" id="PF03372">
    <property type="entry name" value="Exo_endo_phos"/>
    <property type="match status" value="1"/>
</dbReference>
<organism evidence="3 4">
    <name type="scientific">Arthrobacter mangrovi</name>
    <dbReference type="NCBI Taxonomy" id="2966350"/>
    <lineage>
        <taxon>Bacteria</taxon>
        <taxon>Bacillati</taxon>
        <taxon>Actinomycetota</taxon>
        <taxon>Actinomycetes</taxon>
        <taxon>Micrococcales</taxon>
        <taxon>Micrococcaceae</taxon>
        <taxon>Arthrobacter</taxon>
    </lineage>
</organism>
<accession>A0ABQ5MY93</accession>
<dbReference type="Gene3D" id="3.60.10.10">
    <property type="entry name" value="Endonuclease/exonuclease/phosphatase"/>
    <property type="match status" value="1"/>
</dbReference>
<reference evidence="3 4" key="1">
    <citation type="journal article" date="2023" name="Int. J. Syst. Evol. Microbiol.">
        <title>Arthrobacter mangrovi sp. nov., an actinobacterium isolated from the rhizosphere of a mangrove.</title>
        <authorList>
            <person name="Hamada M."/>
            <person name="Saitou S."/>
            <person name="Enomoto N."/>
            <person name="Nanri K."/>
            <person name="Hidaka K."/>
            <person name="Miura T."/>
            <person name="Tamura T."/>
        </authorList>
    </citation>
    <scope>NUCLEOTIDE SEQUENCE [LARGE SCALE GENOMIC DNA]</scope>
    <source>
        <strain evidence="3 4">NBRC 112813</strain>
    </source>
</reference>
<dbReference type="PANTHER" id="PTHR42834">
    <property type="entry name" value="ENDONUCLEASE/EXONUCLEASE/PHOSPHATASE FAMILY PROTEIN (AFU_ORTHOLOGUE AFUA_3G09210)"/>
    <property type="match status" value="1"/>
</dbReference>
<dbReference type="CDD" id="cd10283">
    <property type="entry name" value="MnuA_DNase1-like"/>
    <property type="match status" value="1"/>
</dbReference>
<dbReference type="PANTHER" id="PTHR42834:SF1">
    <property type="entry name" value="ENDONUCLEASE_EXONUCLEASE_PHOSPHATASE FAMILY PROTEIN (AFU_ORTHOLOGUE AFUA_3G09210)"/>
    <property type="match status" value="1"/>
</dbReference>
<evidence type="ECO:0000256" key="1">
    <source>
        <dbReference type="SAM" id="SignalP"/>
    </source>
</evidence>
<dbReference type="SUPFAM" id="SSF74853">
    <property type="entry name" value="Lamin A/C globular tail domain"/>
    <property type="match status" value="1"/>
</dbReference>
<dbReference type="InterPro" id="IPR036691">
    <property type="entry name" value="Endo/exonu/phosph_ase_sf"/>
</dbReference>
<feature type="domain" description="LTD" evidence="2">
    <location>
        <begin position="32"/>
        <end position="173"/>
    </location>
</feature>
<dbReference type="NCBIfam" id="NF033681">
    <property type="entry name" value="ExeM_NucH_DNase"/>
    <property type="match status" value="1"/>
</dbReference>
<feature type="chain" id="PRO_5045277193" description="LTD domain-containing protein" evidence="1">
    <location>
        <begin position="31"/>
        <end position="850"/>
    </location>
</feature>
<dbReference type="InterPro" id="IPR036415">
    <property type="entry name" value="Lamin_tail_dom_sf"/>
</dbReference>
<dbReference type="RefSeq" id="WP_264796889.1">
    <property type="nucleotide sequence ID" value="NZ_BRVS01000023.1"/>
</dbReference>
<dbReference type="Pfam" id="PF00932">
    <property type="entry name" value="LTD"/>
    <property type="match status" value="1"/>
</dbReference>
<dbReference type="InterPro" id="IPR001322">
    <property type="entry name" value="Lamin_tail_dom"/>
</dbReference>
<comment type="caution">
    <text evidence="3">The sequence shown here is derived from an EMBL/GenBank/DDBJ whole genome shotgun (WGS) entry which is preliminary data.</text>
</comment>
<keyword evidence="1" id="KW-0732">Signal</keyword>
<dbReference type="InterPro" id="IPR047971">
    <property type="entry name" value="ExeM-like"/>
</dbReference>
<evidence type="ECO:0000313" key="3">
    <source>
        <dbReference type="EMBL" id="GLB68800.1"/>
    </source>
</evidence>
<keyword evidence="4" id="KW-1185">Reference proteome</keyword>
<dbReference type="CDD" id="cd04486">
    <property type="entry name" value="YhcR_OBF_like"/>
    <property type="match status" value="1"/>
</dbReference>
<gene>
    <name evidence="3" type="ORF">AHIS1636_32430</name>
</gene>
<dbReference type="EMBL" id="BRVS01000023">
    <property type="protein sequence ID" value="GLB68800.1"/>
    <property type="molecule type" value="Genomic_DNA"/>
</dbReference>